<organism evidence="3 4">
    <name type="scientific">Actinomadura rugatobispora</name>
    <dbReference type="NCBI Taxonomy" id="1994"/>
    <lineage>
        <taxon>Bacteria</taxon>
        <taxon>Bacillati</taxon>
        <taxon>Actinomycetota</taxon>
        <taxon>Actinomycetes</taxon>
        <taxon>Streptosporangiales</taxon>
        <taxon>Thermomonosporaceae</taxon>
        <taxon>Actinomadura</taxon>
    </lineage>
</organism>
<name>A0ABW1AGH0_9ACTN</name>
<dbReference type="EMBL" id="JBHSON010000118">
    <property type="protein sequence ID" value="MFC5753664.1"/>
    <property type="molecule type" value="Genomic_DNA"/>
</dbReference>
<keyword evidence="4" id="KW-1185">Reference proteome</keyword>
<dbReference type="GO" id="GO:0016787">
    <property type="term" value="F:hydrolase activity"/>
    <property type="evidence" value="ECO:0007669"/>
    <property type="project" value="UniProtKB-KW"/>
</dbReference>
<dbReference type="InterPro" id="IPR050272">
    <property type="entry name" value="Isochorismatase-like_hydrls"/>
</dbReference>
<comment type="caution">
    <text evidence="3">The sequence shown here is derived from an EMBL/GenBank/DDBJ whole genome shotgun (WGS) entry which is preliminary data.</text>
</comment>
<dbReference type="RefSeq" id="WP_378290919.1">
    <property type="nucleotide sequence ID" value="NZ_JBHSON010000118.1"/>
</dbReference>
<gene>
    <name evidence="3" type="ORF">ACFPZN_49290</name>
</gene>
<dbReference type="PANTHER" id="PTHR43540:SF9">
    <property type="entry name" value="FAMILY HYDROLASE, PUTATIVE (AFU_ORTHOLOGUE AFUA_2G08700)-RELATED"/>
    <property type="match status" value="1"/>
</dbReference>
<accession>A0ABW1AGH0</accession>
<dbReference type="Gene3D" id="3.40.50.850">
    <property type="entry name" value="Isochorismatase-like"/>
    <property type="match status" value="1"/>
</dbReference>
<sequence>MTGGRTALLMLDYQVALCERGEHMRMPALVDQVERRGVLAAAEKTLAATRDAGLYVVHVRLAFDPSYELRTNRSARFDAYPRERAMLRDAPGARIVSALAPLPAEPVVDKGGVGAFTGTPLLEMLLGAGVRHVALGGVATNLVVESTARHAVDSGLAVTVIEDMCASFDPALHDFAVEKILPMFAEVRSAAAFTADLGGDRR</sequence>
<proteinExistence type="predicted"/>
<protein>
    <submittedName>
        <fullName evidence="3">Cysteine hydrolase family protein</fullName>
    </submittedName>
</protein>
<evidence type="ECO:0000313" key="4">
    <source>
        <dbReference type="Proteomes" id="UP001596074"/>
    </source>
</evidence>
<evidence type="ECO:0000259" key="2">
    <source>
        <dbReference type="Pfam" id="PF00857"/>
    </source>
</evidence>
<dbReference type="Proteomes" id="UP001596074">
    <property type="component" value="Unassembled WGS sequence"/>
</dbReference>
<evidence type="ECO:0000256" key="1">
    <source>
        <dbReference type="ARBA" id="ARBA00022801"/>
    </source>
</evidence>
<dbReference type="InterPro" id="IPR036380">
    <property type="entry name" value="Isochorismatase-like_sf"/>
</dbReference>
<dbReference type="PANTHER" id="PTHR43540">
    <property type="entry name" value="PEROXYUREIDOACRYLATE/UREIDOACRYLATE AMIDOHYDROLASE-RELATED"/>
    <property type="match status" value="1"/>
</dbReference>
<dbReference type="SUPFAM" id="SSF52499">
    <property type="entry name" value="Isochorismatase-like hydrolases"/>
    <property type="match status" value="1"/>
</dbReference>
<evidence type="ECO:0000313" key="3">
    <source>
        <dbReference type="EMBL" id="MFC5753664.1"/>
    </source>
</evidence>
<dbReference type="Pfam" id="PF00857">
    <property type="entry name" value="Isochorismatase"/>
    <property type="match status" value="1"/>
</dbReference>
<feature type="domain" description="Isochorismatase-like" evidence="2">
    <location>
        <begin position="6"/>
        <end position="191"/>
    </location>
</feature>
<keyword evidence="1 3" id="KW-0378">Hydrolase</keyword>
<dbReference type="CDD" id="cd00431">
    <property type="entry name" value="cysteine_hydrolases"/>
    <property type="match status" value="1"/>
</dbReference>
<dbReference type="InterPro" id="IPR000868">
    <property type="entry name" value="Isochorismatase-like_dom"/>
</dbReference>
<reference evidence="4" key="1">
    <citation type="journal article" date="2019" name="Int. J. Syst. Evol. Microbiol.">
        <title>The Global Catalogue of Microorganisms (GCM) 10K type strain sequencing project: providing services to taxonomists for standard genome sequencing and annotation.</title>
        <authorList>
            <consortium name="The Broad Institute Genomics Platform"/>
            <consortium name="The Broad Institute Genome Sequencing Center for Infectious Disease"/>
            <person name="Wu L."/>
            <person name="Ma J."/>
        </authorList>
    </citation>
    <scope>NUCLEOTIDE SEQUENCE [LARGE SCALE GENOMIC DNA]</scope>
    <source>
        <strain evidence="4">KCTC 42087</strain>
    </source>
</reference>